<dbReference type="RefSeq" id="WP_149849106.1">
    <property type="nucleotide sequence ID" value="NZ_VUOB01000015.1"/>
</dbReference>
<protein>
    <submittedName>
        <fullName evidence="1">Uncharacterized protein</fullName>
    </submittedName>
</protein>
<accession>A0A5B2XKQ8</accession>
<dbReference type="EMBL" id="VUOB01000015">
    <property type="protein sequence ID" value="KAA2263694.1"/>
    <property type="molecule type" value="Genomic_DNA"/>
</dbReference>
<gene>
    <name evidence="1" type="ORF">F0L68_09385</name>
</gene>
<comment type="caution">
    <text evidence="1">The sequence shown here is derived from an EMBL/GenBank/DDBJ whole genome shotgun (WGS) entry which is preliminary data.</text>
</comment>
<keyword evidence="2" id="KW-1185">Reference proteome</keyword>
<organism evidence="1 2">
    <name type="scientific">Solihabitans fulvus</name>
    <dbReference type="NCBI Taxonomy" id="1892852"/>
    <lineage>
        <taxon>Bacteria</taxon>
        <taxon>Bacillati</taxon>
        <taxon>Actinomycetota</taxon>
        <taxon>Actinomycetes</taxon>
        <taxon>Pseudonocardiales</taxon>
        <taxon>Pseudonocardiaceae</taxon>
        <taxon>Solihabitans</taxon>
    </lineage>
</organism>
<dbReference type="AlphaFoldDB" id="A0A5B2XKQ8"/>
<proteinExistence type="predicted"/>
<dbReference type="OrthoDB" id="3692386at2"/>
<name>A0A5B2XKQ8_9PSEU</name>
<sequence>MTRRGTGSIGTVAVVLLLVGLAAGGWALWGDGSDAPHTQSVVYADPRLPSSAQSRETLVTPDGDVVLDSTGSLGVIAKARVLSDADLEVLMPSVATISMRVARSGELTRGTWLFSPPPGDDVAELTRSIDDLYRRSGYQPVPGQHAAVSALVLRSSDGQPRQTTYRAHYSTAGGTVRVEAFGPDDTAVAEAFKVLLDRQLKAAPALG</sequence>
<reference evidence="1 2" key="2">
    <citation type="submission" date="2019-09" db="EMBL/GenBank/DDBJ databases">
        <authorList>
            <person name="Jin C."/>
        </authorList>
    </citation>
    <scope>NUCLEOTIDE SEQUENCE [LARGE SCALE GENOMIC DNA]</scope>
    <source>
        <strain evidence="1 2">AN110305</strain>
    </source>
</reference>
<dbReference type="Proteomes" id="UP000323454">
    <property type="component" value="Unassembled WGS sequence"/>
</dbReference>
<evidence type="ECO:0000313" key="2">
    <source>
        <dbReference type="Proteomes" id="UP000323454"/>
    </source>
</evidence>
<evidence type="ECO:0000313" key="1">
    <source>
        <dbReference type="EMBL" id="KAA2263694.1"/>
    </source>
</evidence>
<reference evidence="1 2" key="1">
    <citation type="submission" date="2019-09" db="EMBL/GenBank/DDBJ databases">
        <title>Goodfellowia gen. nov., a new genus of the Pseudonocardineae related to Actinoalloteichus, containing Goodfellowia coeruleoviolacea gen. nov., comb. nov. gen. nov., comb. nov.</title>
        <authorList>
            <person name="Labeda D."/>
        </authorList>
    </citation>
    <scope>NUCLEOTIDE SEQUENCE [LARGE SCALE GENOMIC DNA]</scope>
    <source>
        <strain evidence="1 2">AN110305</strain>
    </source>
</reference>